<keyword evidence="1" id="KW-0732">Signal</keyword>
<evidence type="ECO:0000256" key="1">
    <source>
        <dbReference type="SAM" id="SignalP"/>
    </source>
</evidence>
<sequence length="91" mass="9788">MKRKLQVLLITLTMSVPMLASAQSSAQGLTREQVRQETADYAAAGYNPARMNPRTWVDDAHAASAKVMLARAEGASSQLAANKSEDNAHCN</sequence>
<dbReference type="EMBL" id="FRAB01000025">
    <property type="protein sequence ID" value="SHK51962.1"/>
    <property type="molecule type" value="Genomic_DNA"/>
</dbReference>
<dbReference type="RefSeq" id="WP_073430622.1">
    <property type="nucleotide sequence ID" value="NZ_CADFGY010000027.1"/>
</dbReference>
<evidence type="ECO:0008006" key="4">
    <source>
        <dbReference type="Google" id="ProtNLM"/>
    </source>
</evidence>
<organism evidence="2 3">
    <name type="scientific">Paraburkholderia terricola</name>
    <dbReference type="NCBI Taxonomy" id="169427"/>
    <lineage>
        <taxon>Bacteria</taxon>
        <taxon>Pseudomonadati</taxon>
        <taxon>Pseudomonadota</taxon>
        <taxon>Betaproteobacteria</taxon>
        <taxon>Burkholderiales</taxon>
        <taxon>Burkholderiaceae</taxon>
        <taxon>Paraburkholderia</taxon>
    </lineage>
</organism>
<name>A0A1M6T4M3_9BURK</name>
<evidence type="ECO:0000313" key="2">
    <source>
        <dbReference type="EMBL" id="SHK51962.1"/>
    </source>
</evidence>
<accession>A0A1M6T4M3</accession>
<dbReference type="AlphaFoldDB" id="A0A1M6T4M3"/>
<gene>
    <name evidence="2" type="ORF">SAMN05192548_102567</name>
</gene>
<evidence type="ECO:0000313" key="3">
    <source>
        <dbReference type="Proteomes" id="UP000184395"/>
    </source>
</evidence>
<dbReference type="Pfam" id="PF13663">
    <property type="entry name" value="DUF4148"/>
    <property type="match status" value="1"/>
</dbReference>
<dbReference type="OrthoDB" id="9033878at2"/>
<dbReference type="Proteomes" id="UP000184395">
    <property type="component" value="Unassembled WGS sequence"/>
</dbReference>
<reference evidence="2 3" key="1">
    <citation type="submission" date="2016-11" db="EMBL/GenBank/DDBJ databases">
        <authorList>
            <person name="Jaros S."/>
            <person name="Januszkiewicz K."/>
            <person name="Wedrychowicz H."/>
        </authorList>
    </citation>
    <scope>NUCLEOTIDE SEQUENCE [LARGE SCALE GENOMIC DNA]</scope>
    <source>
        <strain evidence="2 3">LMG 20594</strain>
    </source>
</reference>
<feature type="chain" id="PRO_5009921018" description="DUF4148 domain-containing protein" evidence="1">
    <location>
        <begin position="23"/>
        <end position="91"/>
    </location>
</feature>
<dbReference type="InterPro" id="IPR025421">
    <property type="entry name" value="DUF4148"/>
</dbReference>
<proteinExistence type="predicted"/>
<protein>
    <recommendedName>
        <fullName evidence="4">DUF4148 domain-containing protein</fullName>
    </recommendedName>
</protein>
<feature type="signal peptide" evidence="1">
    <location>
        <begin position="1"/>
        <end position="22"/>
    </location>
</feature>